<reference evidence="2 3" key="1">
    <citation type="journal article" date="2011" name="PLoS Pathog.">
        <title>Endophytic Life Strategies Decoded by Genome and Transcriptome Analyses of the Mutualistic Root Symbiont Piriformospora indica.</title>
        <authorList>
            <person name="Zuccaro A."/>
            <person name="Lahrmann U."/>
            <person name="Guldener U."/>
            <person name="Langen G."/>
            <person name="Pfiffi S."/>
            <person name="Biedenkopf D."/>
            <person name="Wong P."/>
            <person name="Samans B."/>
            <person name="Grimm C."/>
            <person name="Basiewicz M."/>
            <person name="Murat C."/>
            <person name="Martin F."/>
            <person name="Kogel K.H."/>
        </authorList>
    </citation>
    <scope>NUCLEOTIDE SEQUENCE [LARGE SCALE GENOMIC DNA]</scope>
    <source>
        <strain evidence="2 3">DSM 11827</strain>
    </source>
</reference>
<dbReference type="OMA" id="ANGWPAN"/>
<feature type="region of interest" description="Disordered" evidence="1">
    <location>
        <begin position="106"/>
        <end position="142"/>
    </location>
</feature>
<protein>
    <submittedName>
        <fullName evidence="2">Uncharacterized protein</fullName>
    </submittedName>
</protein>
<feature type="compositionally biased region" description="Pro residues" evidence="1">
    <location>
        <begin position="130"/>
        <end position="142"/>
    </location>
</feature>
<feature type="compositionally biased region" description="Low complexity" evidence="1">
    <location>
        <begin position="443"/>
        <end position="454"/>
    </location>
</feature>
<feature type="compositionally biased region" description="Low complexity" evidence="1">
    <location>
        <begin position="259"/>
        <end position="275"/>
    </location>
</feature>
<feature type="region of interest" description="Disordered" evidence="1">
    <location>
        <begin position="1"/>
        <end position="41"/>
    </location>
</feature>
<feature type="compositionally biased region" description="Polar residues" evidence="1">
    <location>
        <begin position="490"/>
        <end position="507"/>
    </location>
</feature>
<dbReference type="Proteomes" id="UP000007148">
    <property type="component" value="Unassembled WGS sequence"/>
</dbReference>
<feature type="compositionally biased region" description="Polar residues" evidence="1">
    <location>
        <begin position="1"/>
        <end position="18"/>
    </location>
</feature>
<feature type="compositionally biased region" description="Pro residues" evidence="1">
    <location>
        <begin position="190"/>
        <end position="206"/>
    </location>
</feature>
<proteinExistence type="predicted"/>
<dbReference type="AlphaFoldDB" id="G4TWN9"/>
<feature type="region of interest" description="Disordered" evidence="1">
    <location>
        <begin position="331"/>
        <end position="507"/>
    </location>
</feature>
<feature type="region of interest" description="Disordered" evidence="1">
    <location>
        <begin position="190"/>
        <end position="293"/>
    </location>
</feature>
<name>G4TWN9_SERID</name>
<organism evidence="2 3">
    <name type="scientific">Serendipita indica (strain DSM 11827)</name>
    <name type="common">Root endophyte fungus</name>
    <name type="synonym">Piriformospora indica</name>
    <dbReference type="NCBI Taxonomy" id="1109443"/>
    <lineage>
        <taxon>Eukaryota</taxon>
        <taxon>Fungi</taxon>
        <taxon>Dikarya</taxon>
        <taxon>Basidiomycota</taxon>
        <taxon>Agaricomycotina</taxon>
        <taxon>Agaricomycetes</taxon>
        <taxon>Sebacinales</taxon>
        <taxon>Serendipitaceae</taxon>
        <taxon>Serendipita</taxon>
    </lineage>
</organism>
<feature type="compositionally biased region" description="Polar residues" evidence="1">
    <location>
        <begin position="455"/>
        <end position="464"/>
    </location>
</feature>
<dbReference type="STRING" id="1109443.G4TWN9"/>
<evidence type="ECO:0000256" key="1">
    <source>
        <dbReference type="SAM" id="MobiDB-lite"/>
    </source>
</evidence>
<feature type="compositionally biased region" description="Polar residues" evidence="1">
    <location>
        <begin position="391"/>
        <end position="405"/>
    </location>
</feature>
<feature type="compositionally biased region" description="Gly residues" evidence="1">
    <location>
        <begin position="422"/>
        <end position="435"/>
    </location>
</feature>
<evidence type="ECO:0000313" key="2">
    <source>
        <dbReference type="EMBL" id="CCA75732.1"/>
    </source>
</evidence>
<feature type="compositionally biased region" description="Polar residues" evidence="1">
    <location>
        <begin position="277"/>
        <end position="293"/>
    </location>
</feature>
<keyword evidence="3" id="KW-1185">Reference proteome</keyword>
<sequence length="507" mass="51405">MNGRQATAQGLGNPNQLLPVNGGMVQPTAPGGPPQPSQMAYGGGYVPQPMPQGVMTRLVPGPGGLPGPPSAQPLYYQAGPGVARPMVAGPGQLQHMQGVPPPMNAGAQPPGGPQVRYAPHPQAMGRGMPGPMPGMQRPPQPGSYPMGIPMASMPPGMRAFRGPQSMQPGTSVMTMGGPPGPHSMAGQPVMLPPGYGPPPGGMPPQGQPVMIQQSPRKQPGSLAGPMTASSPRNASPHAGNASTVATPASAGTPGSRMARAPTPTGRPGTATQPPQSQTPRMQHVDLQNSVQPSPQALHRVASMPSMSMTGPPPPGGVNPAYFRTTPAQAVGDQQMNPQPTMGPGAQGPMDGVRYTSLPPHPGASGPVSMQPQMQPGPRMVPGHLGQPTPLQPQLTGDAQPLISQHTGGSLGGPPPLTPQHTGGAGYPQGSSGVGGQPPPPQPTTAARSSATSTPNIRPQSTAPHSANEAMDGVERHPPPTNIQMLPPEVSTITEMNFQSIHGGSPNL</sequence>
<evidence type="ECO:0000313" key="3">
    <source>
        <dbReference type="Proteomes" id="UP000007148"/>
    </source>
</evidence>
<accession>G4TWN9</accession>
<dbReference type="InParanoid" id="G4TWN9"/>
<dbReference type="HOGENOM" id="CLU_537605_0_0_1"/>
<dbReference type="EMBL" id="CAFZ01000508">
    <property type="protein sequence ID" value="CCA75732.1"/>
    <property type="molecule type" value="Genomic_DNA"/>
</dbReference>
<feature type="region of interest" description="Disordered" evidence="1">
    <location>
        <begin position="303"/>
        <end position="322"/>
    </location>
</feature>
<comment type="caution">
    <text evidence="2">The sequence shown here is derived from an EMBL/GenBank/DDBJ whole genome shotgun (WGS) entry which is preliminary data.</text>
</comment>
<gene>
    <name evidence="2" type="ORF">PIIN_09722</name>
</gene>